<dbReference type="InterPro" id="IPR038763">
    <property type="entry name" value="DHH_sf"/>
</dbReference>
<protein>
    <submittedName>
        <fullName evidence="3">Bifunctional oligoribonuclease and PAP phosphatase NrnA</fullName>
        <ecNumber evidence="3">3.1.-.-</ecNumber>
        <ecNumber evidence="3">3.1.3.7</ecNumber>
    </submittedName>
</protein>
<organism evidence="3 4">
    <name type="scientific">Alkalithermobacter paradoxus</name>
    <dbReference type="NCBI Taxonomy" id="29349"/>
    <lineage>
        <taxon>Bacteria</taxon>
        <taxon>Bacillati</taxon>
        <taxon>Bacillota</taxon>
        <taxon>Clostridia</taxon>
        <taxon>Peptostreptococcales</taxon>
        <taxon>Tepidibacteraceae</taxon>
        <taxon>Alkalithermobacter</taxon>
    </lineage>
</organism>
<dbReference type="Gene3D" id="3.90.1640.10">
    <property type="entry name" value="inorganic pyrophosphatase (n-terminal core)"/>
    <property type="match status" value="1"/>
</dbReference>
<keyword evidence="4" id="KW-1185">Reference proteome</keyword>
<dbReference type="Proteomes" id="UP000190140">
    <property type="component" value="Unassembled WGS sequence"/>
</dbReference>
<dbReference type="Pfam" id="PF02272">
    <property type="entry name" value="DHHA1"/>
    <property type="match status" value="1"/>
</dbReference>
<evidence type="ECO:0000259" key="2">
    <source>
        <dbReference type="Pfam" id="PF02272"/>
    </source>
</evidence>
<accession>A0A1V4IB27</accession>
<dbReference type="InterPro" id="IPR003156">
    <property type="entry name" value="DHHA1_dom"/>
</dbReference>
<evidence type="ECO:0000313" key="3">
    <source>
        <dbReference type="EMBL" id="OPJ57136.1"/>
    </source>
</evidence>
<reference evidence="3 4" key="1">
    <citation type="submission" date="2017-03" db="EMBL/GenBank/DDBJ databases">
        <title>Genome sequence of Clostridium thermoalcaliphilum DSM 7309.</title>
        <authorList>
            <person name="Poehlein A."/>
            <person name="Daniel R."/>
        </authorList>
    </citation>
    <scope>NUCLEOTIDE SEQUENCE [LARGE SCALE GENOMIC DNA]</scope>
    <source>
        <strain evidence="3 4">DSM 7309</strain>
    </source>
</reference>
<keyword evidence="3" id="KW-0378">Hydrolase</keyword>
<dbReference type="EC" id="3.1.3.7" evidence="3"/>
<name>A0A1V4IB27_9FIRM</name>
<gene>
    <name evidence="3" type="primary">nrnA_1</name>
    <name evidence="3" type="ORF">CLOTH_04190</name>
</gene>
<evidence type="ECO:0000259" key="1">
    <source>
        <dbReference type="Pfam" id="PF01368"/>
    </source>
</evidence>
<dbReference type="EC" id="3.1.-.-" evidence="3"/>
<proteinExistence type="predicted"/>
<dbReference type="STRING" id="29349.CLOTH_04190"/>
<dbReference type="RefSeq" id="WP_331721960.1">
    <property type="nucleotide sequence ID" value="NZ_MZGW01000001.1"/>
</dbReference>
<dbReference type="InterPro" id="IPR001667">
    <property type="entry name" value="DDH_dom"/>
</dbReference>
<feature type="domain" description="DDH" evidence="1">
    <location>
        <begin position="13"/>
        <end position="154"/>
    </location>
</feature>
<dbReference type="Pfam" id="PF01368">
    <property type="entry name" value="DHH"/>
    <property type="match status" value="1"/>
</dbReference>
<dbReference type="SUPFAM" id="SSF64182">
    <property type="entry name" value="DHH phosphoesterases"/>
    <property type="match status" value="1"/>
</dbReference>
<dbReference type="Gene3D" id="3.10.310.30">
    <property type="match status" value="1"/>
</dbReference>
<dbReference type="GO" id="GO:0003676">
    <property type="term" value="F:nucleic acid binding"/>
    <property type="evidence" value="ECO:0007669"/>
    <property type="project" value="InterPro"/>
</dbReference>
<comment type="caution">
    <text evidence="3">The sequence shown here is derived from an EMBL/GenBank/DDBJ whole genome shotgun (WGS) entry which is preliminary data.</text>
</comment>
<dbReference type="GO" id="GO:0008441">
    <property type="term" value="F:3'(2'),5'-bisphosphate nucleotidase activity"/>
    <property type="evidence" value="ECO:0007669"/>
    <property type="project" value="UniProtKB-EC"/>
</dbReference>
<dbReference type="InterPro" id="IPR051319">
    <property type="entry name" value="Oligoribo/pAp-PDE_c-di-AMP_PDE"/>
</dbReference>
<dbReference type="EMBL" id="MZGW01000001">
    <property type="protein sequence ID" value="OPJ57136.1"/>
    <property type="molecule type" value="Genomic_DNA"/>
</dbReference>
<feature type="domain" description="DHHA1" evidence="2">
    <location>
        <begin position="223"/>
        <end position="305"/>
    </location>
</feature>
<evidence type="ECO:0000313" key="4">
    <source>
        <dbReference type="Proteomes" id="UP000190140"/>
    </source>
</evidence>
<dbReference type="PANTHER" id="PTHR47618">
    <property type="entry name" value="BIFUNCTIONAL OLIGORIBONUCLEASE AND PAP PHOSPHATASE NRNA"/>
    <property type="match status" value="1"/>
</dbReference>
<dbReference type="PANTHER" id="PTHR47618:SF1">
    <property type="entry name" value="BIFUNCTIONAL OLIGORIBONUCLEASE AND PAP PHOSPHATASE NRNA"/>
    <property type="match status" value="1"/>
</dbReference>
<dbReference type="AlphaFoldDB" id="A0A1V4IB27"/>
<sequence length="316" mass="35252">MNNLIEKIKGSETIVITSHYSPDGDSIGSSTALYHALRSLNKEVYIIIDDVLPQNLKFLYNEVTINKSDDIKLQNYILVSLDCGDKSRLCCSQSIKENAESIINIDHHASNDSFGNINYVDSKASSTCELIYNIICAIDENLIDKKIGKCLYTGLITDTGNFMYSNATPSSFVMASNLINIGIDKQNIIENIYQSNPLNLVKLIGEVIGTLNVLEERIAYIQVTKEIMNKYNVDFNDIDGIVNYARDIFGVEVGILFKEKSPNEIKVSFRSKSYVNVNEIAGKFRGGGHKRASGCTINMSLNDAKEVVLRETIKYI</sequence>